<name>A0A5B2WPY9_9PSEU</name>
<dbReference type="GO" id="GO:0006950">
    <property type="term" value="P:response to stress"/>
    <property type="evidence" value="ECO:0007669"/>
    <property type="project" value="TreeGrafter"/>
</dbReference>
<dbReference type="PANTHER" id="PTHR33164:SF107">
    <property type="entry name" value="TRANSCRIPTIONAL REGULATORY PROTEIN"/>
    <property type="match status" value="1"/>
</dbReference>
<evidence type="ECO:0000259" key="1">
    <source>
        <dbReference type="PROSITE" id="PS50995"/>
    </source>
</evidence>
<sequence>MGKVAGEQLDVATALVRSAFLVNAVYAEAARNYGLTPQQGQLLCVLMPQPYGMSELGTVLGLAKSSLTGLVDRSARRGLVRRGSCPDDARAVSVELTAAGRELAEDFYTDTCRRVEALADGLASADRDALVDLVGQVVRDNKVPVVFMTPDEAAAGH</sequence>
<dbReference type="PANTHER" id="PTHR33164">
    <property type="entry name" value="TRANSCRIPTIONAL REGULATOR, MARR FAMILY"/>
    <property type="match status" value="1"/>
</dbReference>
<reference evidence="2 3" key="2">
    <citation type="submission" date="2019-09" db="EMBL/GenBank/DDBJ databases">
        <authorList>
            <person name="Jin C."/>
        </authorList>
    </citation>
    <scope>NUCLEOTIDE SEQUENCE [LARGE SCALE GENOMIC DNA]</scope>
    <source>
        <strain evidence="2 3">AN110305</strain>
    </source>
</reference>
<dbReference type="SMART" id="SM00347">
    <property type="entry name" value="HTH_MARR"/>
    <property type="match status" value="1"/>
</dbReference>
<dbReference type="InterPro" id="IPR036388">
    <property type="entry name" value="WH-like_DNA-bd_sf"/>
</dbReference>
<reference evidence="2 3" key="1">
    <citation type="submission" date="2019-09" db="EMBL/GenBank/DDBJ databases">
        <title>Goodfellowia gen. nov., a new genus of the Pseudonocardineae related to Actinoalloteichus, containing Goodfellowia coeruleoviolacea gen. nov., comb. nov. gen. nov., comb. nov.</title>
        <authorList>
            <person name="Labeda D."/>
        </authorList>
    </citation>
    <scope>NUCLEOTIDE SEQUENCE [LARGE SCALE GENOMIC DNA]</scope>
    <source>
        <strain evidence="2 3">AN110305</strain>
    </source>
</reference>
<feature type="domain" description="HTH marR-type" evidence="1">
    <location>
        <begin position="8"/>
        <end position="139"/>
    </location>
</feature>
<comment type="caution">
    <text evidence="2">The sequence shown here is derived from an EMBL/GenBank/DDBJ whole genome shotgun (WGS) entry which is preliminary data.</text>
</comment>
<evidence type="ECO:0000313" key="2">
    <source>
        <dbReference type="EMBL" id="KAA2253811.1"/>
    </source>
</evidence>
<proteinExistence type="predicted"/>
<keyword evidence="3" id="KW-1185">Reference proteome</keyword>
<organism evidence="2 3">
    <name type="scientific">Solihabitans fulvus</name>
    <dbReference type="NCBI Taxonomy" id="1892852"/>
    <lineage>
        <taxon>Bacteria</taxon>
        <taxon>Bacillati</taxon>
        <taxon>Actinomycetota</taxon>
        <taxon>Actinomycetes</taxon>
        <taxon>Pseudonocardiales</taxon>
        <taxon>Pseudonocardiaceae</taxon>
        <taxon>Solihabitans</taxon>
    </lineage>
</organism>
<dbReference type="InterPro" id="IPR039422">
    <property type="entry name" value="MarR/SlyA-like"/>
</dbReference>
<evidence type="ECO:0000313" key="3">
    <source>
        <dbReference type="Proteomes" id="UP000323454"/>
    </source>
</evidence>
<dbReference type="InterPro" id="IPR036390">
    <property type="entry name" value="WH_DNA-bd_sf"/>
</dbReference>
<dbReference type="GO" id="GO:0003700">
    <property type="term" value="F:DNA-binding transcription factor activity"/>
    <property type="evidence" value="ECO:0007669"/>
    <property type="project" value="InterPro"/>
</dbReference>
<dbReference type="Gene3D" id="1.10.10.10">
    <property type="entry name" value="Winged helix-like DNA-binding domain superfamily/Winged helix DNA-binding domain"/>
    <property type="match status" value="1"/>
</dbReference>
<gene>
    <name evidence="2" type="ORF">F0L68_31480</name>
</gene>
<protein>
    <submittedName>
        <fullName evidence="2">MarR family transcriptional regulator</fullName>
    </submittedName>
</protein>
<accession>A0A5B2WPY9</accession>
<dbReference type="EMBL" id="VUOB01000064">
    <property type="protein sequence ID" value="KAA2253811.1"/>
    <property type="molecule type" value="Genomic_DNA"/>
</dbReference>
<dbReference type="InterPro" id="IPR000835">
    <property type="entry name" value="HTH_MarR-typ"/>
</dbReference>
<dbReference type="AlphaFoldDB" id="A0A5B2WPY9"/>
<dbReference type="PROSITE" id="PS50995">
    <property type="entry name" value="HTH_MARR_2"/>
    <property type="match status" value="1"/>
</dbReference>
<dbReference type="PRINTS" id="PR00598">
    <property type="entry name" value="HTHMARR"/>
</dbReference>
<dbReference type="Proteomes" id="UP000323454">
    <property type="component" value="Unassembled WGS sequence"/>
</dbReference>
<dbReference type="Pfam" id="PF12802">
    <property type="entry name" value="MarR_2"/>
    <property type="match status" value="1"/>
</dbReference>
<dbReference type="SUPFAM" id="SSF46785">
    <property type="entry name" value="Winged helix' DNA-binding domain"/>
    <property type="match status" value="1"/>
</dbReference>
<dbReference type="RefSeq" id="WP_149853505.1">
    <property type="nucleotide sequence ID" value="NZ_VUOB01000064.1"/>
</dbReference>
<dbReference type="OrthoDB" id="3216907at2"/>